<protein>
    <submittedName>
        <fullName evidence="1">Uncharacterized protein</fullName>
    </submittedName>
</protein>
<gene>
    <name evidence="1" type="ORF">GCM10011385_11350</name>
</gene>
<accession>A0A916W1D7</accession>
<dbReference type="Proteomes" id="UP000636264">
    <property type="component" value="Unassembled WGS sequence"/>
</dbReference>
<sequence length="81" mass="9037">MQNARIMAKPTKLEGLNAGAYIRDVVRLSEHAEGQDENRKLGVDHFEIVIPTLIDKNDVVAELHIPPSPRQEGLERASLKP</sequence>
<evidence type="ECO:0000313" key="2">
    <source>
        <dbReference type="Proteomes" id="UP000636264"/>
    </source>
</evidence>
<dbReference type="EMBL" id="BMIF01000002">
    <property type="protein sequence ID" value="GGA59372.1"/>
    <property type="molecule type" value="Genomic_DNA"/>
</dbReference>
<comment type="caution">
    <text evidence="1">The sequence shown here is derived from an EMBL/GenBank/DDBJ whole genome shotgun (WGS) entry which is preliminary data.</text>
</comment>
<name>A0A916W1D7_9HYPH</name>
<organism evidence="1 2">
    <name type="scientific">Nitratireductor aestuarii</name>
    <dbReference type="NCBI Taxonomy" id="1735103"/>
    <lineage>
        <taxon>Bacteria</taxon>
        <taxon>Pseudomonadati</taxon>
        <taxon>Pseudomonadota</taxon>
        <taxon>Alphaproteobacteria</taxon>
        <taxon>Hyphomicrobiales</taxon>
        <taxon>Phyllobacteriaceae</taxon>
        <taxon>Nitratireductor</taxon>
    </lineage>
</organism>
<evidence type="ECO:0000313" key="1">
    <source>
        <dbReference type="EMBL" id="GGA59372.1"/>
    </source>
</evidence>
<keyword evidence="2" id="KW-1185">Reference proteome</keyword>
<proteinExistence type="predicted"/>
<reference evidence="1" key="1">
    <citation type="journal article" date="2014" name="Int. J. Syst. Evol. Microbiol.">
        <title>Complete genome sequence of Corynebacterium casei LMG S-19264T (=DSM 44701T), isolated from a smear-ripened cheese.</title>
        <authorList>
            <consortium name="US DOE Joint Genome Institute (JGI-PGF)"/>
            <person name="Walter F."/>
            <person name="Albersmeier A."/>
            <person name="Kalinowski J."/>
            <person name="Ruckert C."/>
        </authorList>
    </citation>
    <scope>NUCLEOTIDE SEQUENCE</scope>
    <source>
        <strain evidence="1">CGMCC 1.15320</strain>
    </source>
</reference>
<reference evidence="1" key="2">
    <citation type="submission" date="2020-09" db="EMBL/GenBank/DDBJ databases">
        <authorList>
            <person name="Sun Q."/>
            <person name="Zhou Y."/>
        </authorList>
    </citation>
    <scope>NUCLEOTIDE SEQUENCE</scope>
    <source>
        <strain evidence="1">CGMCC 1.15320</strain>
    </source>
</reference>
<dbReference type="AlphaFoldDB" id="A0A916W1D7"/>